<keyword evidence="3" id="KW-0804">Transcription</keyword>
<reference evidence="6 7" key="1">
    <citation type="submission" date="2016-10" db="EMBL/GenBank/DDBJ databases">
        <authorList>
            <person name="de Groot N.N."/>
        </authorList>
    </citation>
    <scope>NUCLEOTIDE SEQUENCE [LARGE SCALE GENOMIC DNA]</scope>
    <source>
        <strain evidence="6 7">DSM 44468</strain>
    </source>
</reference>
<evidence type="ECO:0000256" key="3">
    <source>
        <dbReference type="ARBA" id="ARBA00023163"/>
    </source>
</evidence>
<feature type="domain" description="IclR-ED" evidence="5">
    <location>
        <begin position="64"/>
        <end position="241"/>
    </location>
</feature>
<keyword evidence="2 6" id="KW-0238">DNA-binding</keyword>
<feature type="domain" description="HTH iclR-type" evidence="4">
    <location>
        <begin position="9"/>
        <end position="70"/>
    </location>
</feature>
<dbReference type="PANTHER" id="PTHR30136:SF35">
    <property type="entry name" value="HTH-TYPE TRANSCRIPTIONAL REGULATOR RV1719"/>
    <property type="match status" value="1"/>
</dbReference>
<dbReference type="RefSeq" id="WP_091515595.1">
    <property type="nucleotide sequence ID" value="NZ_FORP01000031.1"/>
</dbReference>
<dbReference type="Pfam" id="PF09339">
    <property type="entry name" value="HTH_IclR"/>
    <property type="match status" value="1"/>
</dbReference>
<dbReference type="Pfam" id="PF01614">
    <property type="entry name" value="IclR_C"/>
    <property type="match status" value="1"/>
</dbReference>
<dbReference type="Gene3D" id="3.30.450.40">
    <property type="match status" value="1"/>
</dbReference>
<dbReference type="OrthoDB" id="5112988at2"/>
<dbReference type="STRING" id="115433.SAMN05421835_13140"/>
<evidence type="ECO:0000313" key="6">
    <source>
        <dbReference type="EMBL" id="SFK73940.1"/>
    </source>
</evidence>
<dbReference type="Proteomes" id="UP000199025">
    <property type="component" value="Unassembled WGS sequence"/>
</dbReference>
<accession>A0A1I4BZX7</accession>
<evidence type="ECO:0000259" key="4">
    <source>
        <dbReference type="PROSITE" id="PS51077"/>
    </source>
</evidence>
<dbReference type="PANTHER" id="PTHR30136">
    <property type="entry name" value="HELIX-TURN-HELIX TRANSCRIPTIONAL REGULATOR, ICLR FAMILY"/>
    <property type="match status" value="1"/>
</dbReference>
<dbReference type="SMART" id="SM00346">
    <property type="entry name" value="HTH_ICLR"/>
    <property type="match status" value="1"/>
</dbReference>
<dbReference type="InterPro" id="IPR005471">
    <property type="entry name" value="Tscrpt_reg_IclR_N"/>
</dbReference>
<proteinExistence type="predicted"/>
<evidence type="ECO:0000256" key="1">
    <source>
        <dbReference type="ARBA" id="ARBA00023015"/>
    </source>
</evidence>
<dbReference type="PROSITE" id="PS51078">
    <property type="entry name" value="ICLR_ED"/>
    <property type="match status" value="1"/>
</dbReference>
<organism evidence="6 7">
    <name type="scientific">Amycolatopsis sacchari</name>
    <dbReference type="NCBI Taxonomy" id="115433"/>
    <lineage>
        <taxon>Bacteria</taxon>
        <taxon>Bacillati</taxon>
        <taxon>Actinomycetota</taxon>
        <taxon>Actinomycetes</taxon>
        <taxon>Pseudonocardiales</taxon>
        <taxon>Pseudonocardiaceae</taxon>
        <taxon>Amycolatopsis</taxon>
    </lineage>
</organism>
<protein>
    <submittedName>
        <fullName evidence="6">DNA-binding transcriptional regulator, IclR family</fullName>
    </submittedName>
</protein>
<dbReference type="GO" id="GO:0003700">
    <property type="term" value="F:DNA-binding transcription factor activity"/>
    <property type="evidence" value="ECO:0007669"/>
    <property type="project" value="TreeGrafter"/>
</dbReference>
<gene>
    <name evidence="6" type="ORF">SAMN05421835_13140</name>
</gene>
<dbReference type="PROSITE" id="PS51077">
    <property type="entry name" value="HTH_ICLR"/>
    <property type="match status" value="1"/>
</dbReference>
<dbReference type="InterPro" id="IPR014757">
    <property type="entry name" value="Tscrpt_reg_IclR_C"/>
</dbReference>
<evidence type="ECO:0000259" key="5">
    <source>
        <dbReference type="PROSITE" id="PS51078"/>
    </source>
</evidence>
<dbReference type="InterPro" id="IPR036388">
    <property type="entry name" value="WH-like_DNA-bd_sf"/>
</dbReference>
<keyword evidence="1" id="KW-0805">Transcription regulation</keyword>
<dbReference type="InterPro" id="IPR036390">
    <property type="entry name" value="WH_DNA-bd_sf"/>
</dbReference>
<dbReference type="AlphaFoldDB" id="A0A1I4BZX7"/>
<dbReference type="InterPro" id="IPR050707">
    <property type="entry name" value="HTH_MetabolicPath_Reg"/>
</dbReference>
<dbReference type="SUPFAM" id="SSF46785">
    <property type="entry name" value="Winged helix' DNA-binding domain"/>
    <property type="match status" value="1"/>
</dbReference>
<dbReference type="EMBL" id="FORP01000031">
    <property type="protein sequence ID" value="SFK73940.1"/>
    <property type="molecule type" value="Genomic_DNA"/>
</dbReference>
<evidence type="ECO:0000313" key="7">
    <source>
        <dbReference type="Proteomes" id="UP000199025"/>
    </source>
</evidence>
<dbReference type="GO" id="GO:0045892">
    <property type="term" value="P:negative regulation of DNA-templated transcription"/>
    <property type="evidence" value="ECO:0007669"/>
    <property type="project" value="TreeGrafter"/>
</dbReference>
<keyword evidence="7" id="KW-1185">Reference proteome</keyword>
<dbReference type="Gene3D" id="1.10.10.10">
    <property type="entry name" value="Winged helix-like DNA-binding domain superfamily/Winged helix DNA-binding domain"/>
    <property type="match status" value="1"/>
</dbReference>
<sequence>MAERSAKAHRTVSRVTDILEAVAAAQPGGLRLHDLAVSLDAPKSSVFGLVKGLVATGYLVEEESRYLLGPALGQLLTVERPSLVDAARPALESLRNTFNETVTLATPVGESIVYVDSAESSQMIRYSPPARTRRPLYPPSPGKAVLSHWSRRRQEAYLKEIVTAEELPAALAELDEVRESGVAFNRGETLPDVSAAAAPIIVGGKVLGVISVAGPSSRMSDRLDEIAAAVKEAAATTALRV</sequence>
<evidence type="ECO:0000256" key="2">
    <source>
        <dbReference type="ARBA" id="ARBA00023125"/>
    </source>
</evidence>
<dbReference type="GO" id="GO:0003677">
    <property type="term" value="F:DNA binding"/>
    <property type="evidence" value="ECO:0007669"/>
    <property type="project" value="UniProtKB-KW"/>
</dbReference>
<dbReference type="InterPro" id="IPR029016">
    <property type="entry name" value="GAF-like_dom_sf"/>
</dbReference>
<name>A0A1I4BZX7_9PSEU</name>
<dbReference type="SUPFAM" id="SSF55781">
    <property type="entry name" value="GAF domain-like"/>
    <property type="match status" value="1"/>
</dbReference>